<evidence type="ECO:0000256" key="7">
    <source>
        <dbReference type="ARBA" id="ARBA00023242"/>
    </source>
</evidence>
<dbReference type="PANTHER" id="PTHR22930">
    <property type="match status" value="1"/>
</dbReference>
<evidence type="ECO:0000259" key="8">
    <source>
        <dbReference type="Pfam" id="PF13359"/>
    </source>
</evidence>
<reference evidence="10" key="1">
    <citation type="submission" date="2022-03" db="EMBL/GenBank/DDBJ databases">
        <authorList>
            <person name="Sayadi A."/>
        </authorList>
    </citation>
    <scope>NUCLEOTIDE SEQUENCE</scope>
</reference>
<dbReference type="GO" id="GO:0016787">
    <property type="term" value="F:hydrolase activity"/>
    <property type="evidence" value="ECO:0007669"/>
    <property type="project" value="UniProtKB-KW"/>
</dbReference>
<dbReference type="EMBL" id="CAKOFQ010007313">
    <property type="protein sequence ID" value="CAH1998081.1"/>
    <property type="molecule type" value="Genomic_DNA"/>
</dbReference>
<protein>
    <recommendedName>
        <fullName evidence="8">DDE Tnp4 domain-containing protein</fullName>
    </recommendedName>
</protein>
<keyword evidence="11" id="KW-1185">Reference proteome</keyword>
<dbReference type="Pfam" id="PF13359">
    <property type="entry name" value="DDE_Tnp_4"/>
    <property type="match status" value="1"/>
</dbReference>
<dbReference type="GO" id="GO:0046872">
    <property type="term" value="F:metal ion binding"/>
    <property type="evidence" value="ECO:0007669"/>
    <property type="project" value="UniProtKB-KW"/>
</dbReference>
<dbReference type="AlphaFoldDB" id="A0A9P0LNP5"/>
<dbReference type="GO" id="GO:0005634">
    <property type="term" value="C:nucleus"/>
    <property type="evidence" value="ECO:0007669"/>
    <property type="project" value="UniProtKB-SubCell"/>
</dbReference>
<keyword evidence="6" id="KW-0378">Hydrolase</keyword>
<comment type="subcellular location">
    <subcellularLocation>
        <location evidence="2">Nucleus</location>
    </subcellularLocation>
</comment>
<organism evidence="10 11">
    <name type="scientific">Acanthoscelides obtectus</name>
    <name type="common">Bean weevil</name>
    <name type="synonym">Bruchus obtectus</name>
    <dbReference type="NCBI Taxonomy" id="200917"/>
    <lineage>
        <taxon>Eukaryota</taxon>
        <taxon>Metazoa</taxon>
        <taxon>Ecdysozoa</taxon>
        <taxon>Arthropoda</taxon>
        <taxon>Hexapoda</taxon>
        <taxon>Insecta</taxon>
        <taxon>Pterygota</taxon>
        <taxon>Neoptera</taxon>
        <taxon>Endopterygota</taxon>
        <taxon>Coleoptera</taxon>
        <taxon>Polyphaga</taxon>
        <taxon>Cucujiformia</taxon>
        <taxon>Chrysomeloidea</taxon>
        <taxon>Chrysomelidae</taxon>
        <taxon>Bruchinae</taxon>
        <taxon>Bruchini</taxon>
        <taxon>Acanthoscelides</taxon>
    </lineage>
</organism>
<keyword evidence="7" id="KW-0539">Nucleus</keyword>
<feature type="domain" description="DDE Tnp4" evidence="8">
    <location>
        <begin position="167"/>
        <end position="331"/>
    </location>
</feature>
<evidence type="ECO:0000256" key="2">
    <source>
        <dbReference type="ARBA" id="ARBA00004123"/>
    </source>
</evidence>
<dbReference type="Proteomes" id="UP001152888">
    <property type="component" value="Unassembled WGS sequence"/>
</dbReference>
<comment type="similarity">
    <text evidence="3">Belongs to the HARBI1 family.</text>
</comment>
<evidence type="ECO:0000313" key="10">
    <source>
        <dbReference type="EMBL" id="CAH1998081.1"/>
    </source>
</evidence>
<evidence type="ECO:0000313" key="9">
    <source>
        <dbReference type="EMBL" id="CAH1973094.1"/>
    </source>
</evidence>
<keyword evidence="5" id="KW-0479">Metal-binding</keyword>
<evidence type="ECO:0000256" key="3">
    <source>
        <dbReference type="ARBA" id="ARBA00006958"/>
    </source>
</evidence>
<comment type="caution">
    <text evidence="10">The sequence shown here is derived from an EMBL/GenBank/DDBJ whole genome shotgun (WGS) entry which is preliminary data.</text>
</comment>
<accession>A0A9P0LNP5</accession>
<comment type="cofactor">
    <cofactor evidence="1">
        <name>a divalent metal cation</name>
        <dbReference type="ChEBI" id="CHEBI:60240"/>
    </cofactor>
</comment>
<evidence type="ECO:0000256" key="1">
    <source>
        <dbReference type="ARBA" id="ARBA00001968"/>
    </source>
</evidence>
<evidence type="ECO:0000313" key="11">
    <source>
        <dbReference type="Proteomes" id="UP001152888"/>
    </source>
</evidence>
<gene>
    <name evidence="9" type="ORF">ACAOBT_LOCUS10357</name>
    <name evidence="10" type="ORF">ACAOBT_LOCUS24134</name>
</gene>
<name>A0A9P0LNP5_ACAOB</name>
<keyword evidence="4" id="KW-0540">Nuclease</keyword>
<dbReference type="InterPro" id="IPR045249">
    <property type="entry name" value="HARBI1-like"/>
</dbReference>
<proteinExistence type="inferred from homology"/>
<sequence length="388" mass="45218">MDTALLLLLENPLIKRRLAKKRRFWTHNINRSRERFGEFFHLYKSLQEDSERFYRYFRMKESTFSYILEKVEWRIKKQNSNFRKAISPIEKLALTLRFLATGLSYRALADSFRMGFSTVASIVKEVCTAIWEELQPIHLGIPSEQDLLEISRHFYKKWNFPNCFGCIDGKHIRIRCPSNTGTSYYNYKQYFSIVLQAVADANCRFIFIDTGAFGKQSDGGIFRESALYQHLVTGKLNIPADRNLPNSDTKLPYVLLGDEAYPLLNHLLKPYPRKNLDAQKTIFNYRLSRARRVVECAFGILAAKWRILTKAIETSPENAEKIVNCICVLHNIIIDKEGIALIEEPKESTDSKKNRKNNSSTEQARDIRNCFMQYFNNEGAVPFQYNVL</sequence>
<dbReference type="GO" id="GO:0004518">
    <property type="term" value="F:nuclease activity"/>
    <property type="evidence" value="ECO:0007669"/>
    <property type="project" value="UniProtKB-KW"/>
</dbReference>
<dbReference type="InterPro" id="IPR027806">
    <property type="entry name" value="HARBI1_dom"/>
</dbReference>
<evidence type="ECO:0000256" key="5">
    <source>
        <dbReference type="ARBA" id="ARBA00022723"/>
    </source>
</evidence>
<evidence type="ECO:0000256" key="6">
    <source>
        <dbReference type="ARBA" id="ARBA00022801"/>
    </source>
</evidence>
<dbReference type="EMBL" id="CAKOFQ010006805">
    <property type="protein sequence ID" value="CAH1973094.1"/>
    <property type="molecule type" value="Genomic_DNA"/>
</dbReference>
<evidence type="ECO:0000256" key="4">
    <source>
        <dbReference type="ARBA" id="ARBA00022722"/>
    </source>
</evidence>
<dbReference type="PANTHER" id="PTHR22930:SF269">
    <property type="entry name" value="NUCLEASE HARBI1-LIKE PROTEIN"/>
    <property type="match status" value="1"/>
</dbReference>
<dbReference type="OrthoDB" id="8191395at2759"/>